<dbReference type="SUPFAM" id="SSF52317">
    <property type="entry name" value="Class I glutamine amidotransferase-like"/>
    <property type="match status" value="1"/>
</dbReference>
<dbReference type="InterPro" id="IPR052158">
    <property type="entry name" value="INH-QAR"/>
</dbReference>
<evidence type="ECO:0000313" key="2">
    <source>
        <dbReference type="EMBL" id="PTQ58752.1"/>
    </source>
</evidence>
<gene>
    <name evidence="2" type="ORF">C8J26_3622</name>
</gene>
<dbReference type="GO" id="GO:0006355">
    <property type="term" value="P:regulation of DNA-templated transcription"/>
    <property type="evidence" value="ECO:0007669"/>
    <property type="project" value="TreeGrafter"/>
</dbReference>
<dbReference type="InterPro" id="IPR029062">
    <property type="entry name" value="Class_I_gatase-like"/>
</dbReference>
<accession>A0A2T5GHG4</accession>
<dbReference type="RefSeq" id="WP_167398892.1">
    <property type="nucleotide sequence ID" value="NZ_QAOG01000007.1"/>
</dbReference>
<dbReference type="Proteomes" id="UP000244189">
    <property type="component" value="Unassembled WGS sequence"/>
</dbReference>
<name>A0A2T5GHG4_9SPHN</name>
<dbReference type="InterPro" id="IPR002818">
    <property type="entry name" value="DJ-1/PfpI"/>
</dbReference>
<evidence type="ECO:0000259" key="1">
    <source>
        <dbReference type="Pfam" id="PF01965"/>
    </source>
</evidence>
<dbReference type="Gene3D" id="3.40.50.880">
    <property type="match status" value="1"/>
</dbReference>
<comment type="caution">
    <text evidence="2">The sequence shown here is derived from an EMBL/GenBank/DDBJ whole genome shotgun (WGS) entry which is preliminary data.</text>
</comment>
<sequence length="235" mass="24643">MKITSYDGMLASLAPEGVPPFHVGILIGPGFVPMDIIGVQTVLAMMPGSQIHFIWKNHDVVEGFRSWPTVPTATFETCPPLDVFAVGMNPPEVQNDPDVIAFTRKAAESARYIIGVCNGVALLGAAGLIEGRTVASNFAAERLLEDLGAAKVLASGSGAAVDGNLYTAGPGIGSFEVALLVAADAFGREAGELAEFAIEYDPHPPFRTGTVDAASSQMRDAARGMIGPIIAQYRR</sequence>
<proteinExistence type="predicted"/>
<dbReference type="Pfam" id="PF01965">
    <property type="entry name" value="DJ-1_PfpI"/>
    <property type="match status" value="1"/>
</dbReference>
<evidence type="ECO:0000313" key="3">
    <source>
        <dbReference type="Proteomes" id="UP000244189"/>
    </source>
</evidence>
<reference evidence="2 3" key="1">
    <citation type="submission" date="2018-04" db="EMBL/GenBank/DDBJ databases">
        <title>Genomic Encyclopedia of Type Strains, Phase III (KMG-III): the genomes of soil and plant-associated and newly described type strains.</title>
        <authorList>
            <person name="Whitman W."/>
        </authorList>
    </citation>
    <scope>NUCLEOTIDE SEQUENCE [LARGE SCALE GENOMIC DNA]</scope>
    <source>
        <strain evidence="2 3">MA101b</strain>
    </source>
</reference>
<keyword evidence="3" id="KW-1185">Reference proteome</keyword>
<dbReference type="PANTHER" id="PTHR43130">
    <property type="entry name" value="ARAC-FAMILY TRANSCRIPTIONAL REGULATOR"/>
    <property type="match status" value="1"/>
</dbReference>
<organism evidence="2 3">
    <name type="scientific">Sphingomonas aurantiaca</name>
    <dbReference type="NCBI Taxonomy" id="185949"/>
    <lineage>
        <taxon>Bacteria</taxon>
        <taxon>Pseudomonadati</taxon>
        <taxon>Pseudomonadota</taxon>
        <taxon>Alphaproteobacteria</taxon>
        <taxon>Sphingomonadales</taxon>
        <taxon>Sphingomonadaceae</taxon>
        <taxon>Sphingomonas</taxon>
    </lineage>
</organism>
<protein>
    <submittedName>
        <fullName evidence="2">Cyclohexyl-isocyanide hydratase</fullName>
    </submittedName>
</protein>
<feature type="domain" description="DJ-1/PfpI" evidence="1">
    <location>
        <begin position="23"/>
        <end position="170"/>
    </location>
</feature>
<dbReference type="EMBL" id="QAOG01000007">
    <property type="protein sequence ID" value="PTQ58752.1"/>
    <property type="molecule type" value="Genomic_DNA"/>
</dbReference>
<dbReference type="AlphaFoldDB" id="A0A2T5GHG4"/>
<dbReference type="PANTHER" id="PTHR43130:SF2">
    <property type="entry name" value="DJ-1_PFPI DOMAIN-CONTAINING PROTEIN"/>
    <property type="match status" value="1"/>
</dbReference>